<dbReference type="EC" id="2.7.1.-" evidence="5"/>
<dbReference type="Pfam" id="PF01885">
    <property type="entry name" value="PTS_2-RNA"/>
    <property type="match status" value="1"/>
</dbReference>
<dbReference type="SUPFAM" id="SSF56399">
    <property type="entry name" value="ADP-ribosylation"/>
    <property type="match status" value="1"/>
</dbReference>
<organism evidence="6 7">
    <name type="scientific">Chryseobacterium caseinilyticum</name>
    <dbReference type="NCBI Taxonomy" id="2771428"/>
    <lineage>
        <taxon>Bacteria</taxon>
        <taxon>Pseudomonadati</taxon>
        <taxon>Bacteroidota</taxon>
        <taxon>Flavobacteriia</taxon>
        <taxon>Flavobacteriales</taxon>
        <taxon>Weeksellaceae</taxon>
        <taxon>Chryseobacterium group</taxon>
        <taxon>Chryseobacterium</taxon>
    </lineage>
</organism>
<accession>A0ABR8ZCP4</accession>
<dbReference type="HAMAP" id="MF_00299">
    <property type="entry name" value="KptA"/>
    <property type="match status" value="1"/>
</dbReference>
<dbReference type="PANTHER" id="PTHR12684:SF2">
    <property type="entry name" value="TRNA 2'-PHOSPHOTRANSFERASE 1"/>
    <property type="match status" value="1"/>
</dbReference>
<sequence length="182" mass="20896">MNEQHKKKTSKFLSYVLRHHPELIGLHLDENGWANVEEFIVKSTNGSHGFTFEELSDIVETNDKKRFVFNEDHTRIRANQGHSVGIDLNLKPQLPAEFLYHGTAQSNVNSILENGIEKRSRQHVHLSLDRETATKVGMRHGKPVILTIKTKEMSEDGIPFYLSENGVWLTDFVDVKYISKDI</sequence>
<evidence type="ECO:0000256" key="3">
    <source>
        <dbReference type="ARBA" id="ARBA00023027"/>
    </source>
</evidence>
<evidence type="ECO:0000313" key="7">
    <source>
        <dbReference type="Proteomes" id="UP000637299"/>
    </source>
</evidence>
<evidence type="ECO:0000256" key="5">
    <source>
        <dbReference type="HAMAP-Rule" id="MF_00299"/>
    </source>
</evidence>
<name>A0ABR8ZCP4_9FLAO</name>
<proteinExistence type="inferred from homology"/>
<comment type="caution">
    <text evidence="6">The sequence shown here is derived from an EMBL/GenBank/DDBJ whole genome shotgun (WGS) entry which is preliminary data.</text>
</comment>
<dbReference type="InterPro" id="IPR042080">
    <property type="entry name" value="RNA_2'-PTrans_N"/>
</dbReference>
<dbReference type="Gene3D" id="3.20.170.30">
    <property type="match status" value="1"/>
</dbReference>
<protein>
    <recommendedName>
        <fullName evidence="5">Probable RNA 2'-phosphotransferase</fullName>
        <ecNumber evidence="5">2.7.1.-</ecNumber>
    </recommendedName>
</protein>
<dbReference type="PANTHER" id="PTHR12684">
    <property type="entry name" value="PUTATIVE PHOSPHOTRANSFERASE"/>
    <property type="match status" value="1"/>
</dbReference>
<gene>
    <name evidence="5" type="primary">kptA</name>
    <name evidence="6" type="ORF">IC610_11445</name>
</gene>
<dbReference type="Proteomes" id="UP000637299">
    <property type="component" value="Unassembled WGS sequence"/>
</dbReference>
<reference evidence="6 7" key="1">
    <citation type="submission" date="2020-09" db="EMBL/GenBank/DDBJ databases">
        <title>Genome seq and assembly of Chryseobacterium sp.</title>
        <authorList>
            <person name="Chhetri G."/>
        </authorList>
    </citation>
    <scope>NUCLEOTIDE SEQUENCE [LARGE SCALE GENOMIC DNA]</scope>
    <source>
        <strain evidence="6 7">GCR10</strain>
    </source>
</reference>
<dbReference type="InterPro" id="IPR002745">
    <property type="entry name" value="Ptrans_KptA/Tpt1"/>
</dbReference>
<dbReference type="RefSeq" id="WP_191736979.1">
    <property type="nucleotide sequence ID" value="NZ_JACYFS010000003.1"/>
</dbReference>
<evidence type="ECO:0000256" key="4">
    <source>
        <dbReference type="ARBA" id="ARBA00025212"/>
    </source>
</evidence>
<dbReference type="Gene3D" id="1.10.10.970">
    <property type="entry name" value="RNA 2'-phosphotransferase, Tpt1/KptA family, N-terminal domain"/>
    <property type="match status" value="1"/>
</dbReference>
<comment type="function">
    <text evidence="4 5">Removes the 2'-phosphate from RNA via an intermediate in which the phosphate is ADP-ribosylated by NAD followed by a presumed transesterification to release the RNA and generate ADP-ribose 1''-2''-cyclic phosphate (APPR&gt;P). May function as an ADP-ribosylase.</text>
</comment>
<dbReference type="InterPro" id="IPR022928">
    <property type="entry name" value="RNA_2'-PTrans_KptA"/>
</dbReference>
<keyword evidence="3 5" id="KW-0520">NAD</keyword>
<evidence type="ECO:0000313" key="6">
    <source>
        <dbReference type="EMBL" id="MBD8083028.1"/>
    </source>
</evidence>
<evidence type="ECO:0000256" key="1">
    <source>
        <dbReference type="ARBA" id="ARBA00009836"/>
    </source>
</evidence>
<dbReference type="InterPro" id="IPR042081">
    <property type="entry name" value="RNA_2'-PTrans_C"/>
</dbReference>
<evidence type="ECO:0000256" key="2">
    <source>
        <dbReference type="ARBA" id="ARBA00022679"/>
    </source>
</evidence>
<keyword evidence="2 5" id="KW-0808">Transferase</keyword>
<dbReference type="NCBIfam" id="NF002014">
    <property type="entry name" value="PRK00819.1-4"/>
    <property type="match status" value="1"/>
</dbReference>
<comment type="similarity">
    <text evidence="1 5">Belongs to the KptA/TPT1 family.</text>
</comment>
<keyword evidence="7" id="KW-1185">Reference proteome</keyword>
<dbReference type="EMBL" id="JACYFS010000003">
    <property type="protein sequence ID" value="MBD8083028.1"/>
    <property type="molecule type" value="Genomic_DNA"/>
</dbReference>